<reference evidence="2" key="2">
    <citation type="submission" date="2015-06" db="UniProtKB">
        <authorList>
            <consortium name="EnsemblPlants"/>
        </authorList>
    </citation>
    <scope>IDENTIFICATION</scope>
    <source>
        <strain evidence="2">DM1-3 516 R44</strain>
    </source>
</reference>
<dbReference type="HOGENOM" id="CLU_1100086_0_0_1"/>
<dbReference type="InParanoid" id="M1CYR5"/>
<dbReference type="AlphaFoldDB" id="M1CYR5"/>
<accession>M1CYR5</accession>
<organism evidence="2 3">
    <name type="scientific">Solanum tuberosum</name>
    <name type="common">Potato</name>
    <dbReference type="NCBI Taxonomy" id="4113"/>
    <lineage>
        <taxon>Eukaryota</taxon>
        <taxon>Viridiplantae</taxon>
        <taxon>Streptophyta</taxon>
        <taxon>Embryophyta</taxon>
        <taxon>Tracheophyta</taxon>
        <taxon>Spermatophyta</taxon>
        <taxon>Magnoliopsida</taxon>
        <taxon>eudicotyledons</taxon>
        <taxon>Gunneridae</taxon>
        <taxon>Pentapetalae</taxon>
        <taxon>asterids</taxon>
        <taxon>lamiids</taxon>
        <taxon>Solanales</taxon>
        <taxon>Solanaceae</taxon>
        <taxon>Solanoideae</taxon>
        <taxon>Solaneae</taxon>
        <taxon>Solanum</taxon>
    </lineage>
</organism>
<proteinExistence type="predicted"/>
<feature type="compositionally biased region" description="Low complexity" evidence="1">
    <location>
        <begin position="85"/>
        <end position="102"/>
    </location>
</feature>
<dbReference type="Gramene" id="PGSC0003DMT400077675">
    <property type="protein sequence ID" value="PGSC0003DMT400077675"/>
    <property type="gene ID" value="PGSC0003DMG400030221"/>
</dbReference>
<feature type="region of interest" description="Disordered" evidence="1">
    <location>
        <begin position="18"/>
        <end position="69"/>
    </location>
</feature>
<feature type="compositionally biased region" description="Polar residues" evidence="1">
    <location>
        <begin position="39"/>
        <end position="51"/>
    </location>
</feature>
<evidence type="ECO:0000313" key="3">
    <source>
        <dbReference type="Proteomes" id="UP000011115"/>
    </source>
</evidence>
<dbReference type="PaxDb" id="4113-PGSC0003DMT400077675"/>
<reference evidence="3" key="1">
    <citation type="journal article" date="2011" name="Nature">
        <title>Genome sequence and analysis of the tuber crop potato.</title>
        <authorList>
            <consortium name="The Potato Genome Sequencing Consortium"/>
        </authorList>
    </citation>
    <scope>NUCLEOTIDE SEQUENCE [LARGE SCALE GENOMIC DNA]</scope>
    <source>
        <strain evidence="3">cv. DM1-3 516 R44</strain>
    </source>
</reference>
<dbReference type="eggNOG" id="KOG1947">
    <property type="taxonomic scope" value="Eukaryota"/>
</dbReference>
<evidence type="ECO:0000313" key="2">
    <source>
        <dbReference type="EnsemblPlants" id="PGSC0003DMT400077675"/>
    </source>
</evidence>
<dbReference type="Proteomes" id="UP000011115">
    <property type="component" value="Unassembled WGS sequence"/>
</dbReference>
<feature type="compositionally biased region" description="Polar residues" evidence="1">
    <location>
        <begin position="109"/>
        <end position="119"/>
    </location>
</feature>
<keyword evidence="3" id="KW-1185">Reference proteome</keyword>
<evidence type="ECO:0000256" key="1">
    <source>
        <dbReference type="SAM" id="MobiDB-lite"/>
    </source>
</evidence>
<feature type="region of interest" description="Disordered" evidence="1">
    <location>
        <begin position="84"/>
        <end position="119"/>
    </location>
</feature>
<dbReference type="EnsemblPlants" id="PGSC0003DMT400077675">
    <property type="protein sequence ID" value="PGSC0003DMT400077675"/>
    <property type="gene ID" value="PGSC0003DMG400030221"/>
</dbReference>
<protein>
    <submittedName>
        <fullName evidence="2">Integrase core domain containing protein</fullName>
    </submittedName>
</protein>
<name>M1CYR5_SOLTU</name>
<sequence>MAPKKALAIAAEGRSKSIAPTCRLIDKDNVDPTYVPPTGRTSPTAPRTTQNQHKKVVPDVVTASQSDEEDTLIGSPAWFASGYESHSTSGTASSSATGSSSHVRAASTDEATSSREVQCHQTPTLLRLLRSLTDGVLQTKLDSLRADLDAILSPHEDEPEYAHTALADDTVLEALYSAEGLKKLKVLNISQCKITEYLPPLAPMKILTELDESICKKASWLDKFLTCMSDSCITCQHTRNDEGFIRWYKYADL</sequence>